<dbReference type="Proteomes" id="UP001307760">
    <property type="component" value="Unassembled WGS sequence"/>
</dbReference>
<protein>
    <submittedName>
        <fullName evidence="2">Histone protein</fullName>
    </submittedName>
</protein>
<feature type="compositionally biased region" description="Basic residues" evidence="1">
    <location>
        <begin position="173"/>
        <end position="232"/>
    </location>
</feature>
<sequence>MNQGTKIMLAAAVAGGYVLGRTKKGRLALTAASYLAGRQSGLDPRQLVSDSVRKLGEIPQVAELGDQLRGEVMDAGRKALATAANRQLVSLADTLRDRTSRLELGPQGDEEEEEEEEEEEYEEEPEEDEEEEEEEEGEYEEEEEPEEEEEEPEEEEAEERPRRGGGGRAARAPAKKATAKKAPAKKAAKKAPAKKATAKKAPAGKKAAKKAKKAPAKKTAAKKTTSRGRGGR</sequence>
<name>A0ABU7NLL9_9ACTN</name>
<reference evidence="2 3" key="1">
    <citation type="submission" date="2023-12" db="EMBL/GenBank/DDBJ databases">
        <title>30 novel species of actinomycetes from the DSMZ collection.</title>
        <authorList>
            <person name="Nouioui I."/>
        </authorList>
    </citation>
    <scope>NUCLEOTIDE SEQUENCE [LARGE SCALE GENOMIC DNA]</scope>
    <source>
        <strain evidence="2 3">DSM 41528</strain>
    </source>
</reference>
<dbReference type="EMBL" id="JAZBJP010000003">
    <property type="protein sequence ID" value="MEE4419769.1"/>
    <property type="molecule type" value="Genomic_DNA"/>
</dbReference>
<comment type="caution">
    <text evidence="2">The sequence shown here is derived from an EMBL/GenBank/DDBJ whole genome shotgun (WGS) entry which is preliminary data.</text>
</comment>
<gene>
    <name evidence="2" type="ORF">V2J85_10415</name>
</gene>
<keyword evidence="3" id="KW-1185">Reference proteome</keyword>
<feature type="region of interest" description="Disordered" evidence="1">
    <location>
        <begin position="97"/>
        <end position="232"/>
    </location>
</feature>
<organism evidence="2 3">
    <name type="scientific">Streptomyces bugieae</name>
    <dbReference type="NCBI Taxonomy" id="3098223"/>
    <lineage>
        <taxon>Bacteria</taxon>
        <taxon>Bacillati</taxon>
        <taxon>Actinomycetota</taxon>
        <taxon>Actinomycetes</taxon>
        <taxon>Kitasatosporales</taxon>
        <taxon>Streptomycetaceae</taxon>
        <taxon>Streptomyces</taxon>
    </lineage>
</organism>
<proteinExistence type="predicted"/>
<evidence type="ECO:0000313" key="3">
    <source>
        <dbReference type="Proteomes" id="UP001307760"/>
    </source>
</evidence>
<evidence type="ECO:0000313" key="2">
    <source>
        <dbReference type="EMBL" id="MEE4419769.1"/>
    </source>
</evidence>
<feature type="compositionally biased region" description="Acidic residues" evidence="1">
    <location>
        <begin position="108"/>
        <end position="158"/>
    </location>
</feature>
<dbReference type="RefSeq" id="WP_330821452.1">
    <property type="nucleotide sequence ID" value="NZ_JAZBJP010000003.1"/>
</dbReference>
<accession>A0ABU7NLL9</accession>
<evidence type="ECO:0000256" key="1">
    <source>
        <dbReference type="SAM" id="MobiDB-lite"/>
    </source>
</evidence>